<gene>
    <name evidence="10" type="ORF">E1288_05165</name>
</gene>
<comment type="caution">
    <text evidence="10">The sequence shown here is derived from an EMBL/GenBank/DDBJ whole genome shotgun (WGS) entry which is preliminary data.</text>
</comment>
<keyword evidence="5" id="KW-0029">Amino-acid transport</keyword>
<name>A0A4R4ZA12_9PSEU</name>
<keyword evidence="6 8" id="KW-1133">Transmembrane helix</keyword>
<dbReference type="SUPFAM" id="SSF161098">
    <property type="entry name" value="MetI-like"/>
    <property type="match status" value="1"/>
</dbReference>
<accession>A0A4R4ZA12</accession>
<dbReference type="Proteomes" id="UP000294947">
    <property type="component" value="Unassembled WGS sequence"/>
</dbReference>
<feature type="transmembrane region" description="Helical" evidence="8">
    <location>
        <begin position="28"/>
        <end position="48"/>
    </location>
</feature>
<keyword evidence="4 8" id="KW-0812">Transmembrane</keyword>
<comment type="similarity">
    <text evidence="8">Belongs to the binding-protein-dependent transport system permease family.</text>
</comment>
<feature type="domain" description="ABC transmembrane type-1" evidence="9">
    <location>
        <begin position="68"/>
        <end position="269"/>
    </location>
</feature>
<evidence type="ECO:0000256" key="8">
    <source>
        <dbReference type="RuleBase" id="RU363032"/>
    </source>
</evidence>
<organism evidence="10 11">
    <name type="scientific">Saccharopolyspora elongata</name>
    <dbReference type="NCBI Taxonomy" id="2530387"/>
    <lineage>
        <taxon>Bacteria</taxon>
        <taxon>Bacillati</taxon>
        <taxon>Actinomycetota</taxon>
        <taxon>Actinomycetes</taxon>
        <taxon>Pseudonocardiales</taxon>
        <taxon>Pseudonocardiaceae</taxon>
        <taxon>Saccharopolyspora</taxon>
    </lineage>
</organism>
<keyword evidence="2 8" id="KW-0813">Transport</keyword>
<dbReference type="OrthoDB" id="92598at2"/>
<evidence type="ECO:0000313" key="10">
    <source>
        <dbReference type="EMBL" id="TDD55201.1"/>
    </source>
</evidence>
<dbReference type="Gene3D" id="1.10.3720.10">
    <property type="entry name" value="MetI-like"/>
    <property type="match status" value="1"/>
</dbReference>
<dbReference type="InterPro" id="IPR010065">
    <property type="entry name" value="AA_ABC_transptr_permease_3TM"/>
</dbReference>
<dbReference type="EMBL" id="SMKW01000004">
    <property type="protein sequence ID" value="TDD55201.1"/>
    <property type="molecule type" value="Genomic_DNA"/>
</dbReference>
<evidence type="ECO:0000256" key="5">
    <source>
        <dbReference type="ARBA" id="ARBA00022970"/>
    </source>
</evidence>
<evidence type="ECO:0000313" key="11">
    <source>
        <dbReference type="Proteomes" id="UP000294947"/>
    </source>
</evidence>
<evidence type="ECO:0000256" key="4">
    <source>
        <dbReference type="ARBA" id="ARBA00022692"/>
    </source>
</evidence>
<dbReference type="PROSITE" id="PS50928">
    <property type="entry name" value="ABC_TM1"/>
    <property type="match status" value="1"/>
</dbReference>
<sequence>MSPLHQSESATTAGADWETVPRKHFGRWVAAVVVLTGVAWFAHSFANAQIEWSVVREYLAAPVLLKGLVLTVVLTIVAMVLGIVLGVVVAVMRLSKNPITSGVAWVYVWIFRGTPVYLQLLMWFNLALIFPVVSIPGIYTGRTVELVTPFVAAALGLGINQGAYTSEVVRAGILSVDEGQLEAARAIGMTRLKALRRIVLPQAMRVIIPPVGNETISMLKTTSLASAVGVTEIVLEAQHIYFVNNRIMELLIVCAIWYLAAVSVLSALQFYLERHYARGATSRALPPTPLQRLRAAVLRQKAGA</sequence>
<feature type="transmembrane region" description="Helical" evidence="8">
    <location>
        <begin position="68"/>
        <end position="95"/>
    </location>
</feature>
<dbReference type="RefSeq" id="WP_132481556.1">
    <property type="nucleotide sequence ID" value="NZ_SMKW01000004.1"/>
</dbReference>
<dbReference type="FunFam" id="1.10.3720.10:FF:000006">
    <property type="entry name" value="Glutamate/aspartate ABC transporter, permease protein GltK"/>
    <property type="match status" value="1"/>
</dbReference>
<evidence type="ECO:0000259" key="9">
    <source>
        <dbReference type="PROSITE" id="PS50928"/>
    </source>
</evidence>
<evidence type="ECO:0000256" key="7">
    <source>
        <dbReference type="ARBA" id="ARBA00023136"/>
    </source>
</evidence>
<evidence type="ECO:0000256" key="1">
    <source>
        <dbReference type="ARBA" id="ARBA00004651"/>
    </source>
</evidence>
<keyword evidence="3" id="KW-1003">Cell membrane</keyword>
<protein>
    <submittedName>
        <fullName evidence="10">Amino acid ABC transporter permease</fullName>
    </submittedName>
</protein>
<proteinExistence type="inferred from homology"/>
<dbReference type="Pfam" id="PF00528">
    <property type="entry name" value="BPD_transp_1"/>
    <property type="match status" value="1"/>
</dbReference>
<feature type="transmembrane region" description="Helical" evidence="8">
    <location>
        <begin position="250"/>
        <end position="272"/>
    </location>
</feature>
<dbReference type="GO" id="GO:0022857">
    <property type="term" value="F:transmembrane transporter activity"/>
    <property type="evidence" value="ECO:0007669"/>
    <property type="project" value="InterPro"/>
</dbReference>
<reference evidence="10 11" key="1">
    <citation type="submission" date="2019-03" db="EMBL/GenBank/DDBJ databases">
        <title>Draft genome sequences of novel Actinobacteria.</title>
        <authorList>
            <person name="Sahin N."/>
            <person name="Ay H."/>
            <person name="Saygin H."/>
        </authorList>
    </citation>
    <scope>NUCLEOTIDE SEQUENCE [LARGE SCALE GENOMIC DNA]</scope>
    <source>
        <strain evidence="10 11">7K502</strain>
    </source>
</reference>
<dbReference type="InterPro" id="IPR035906">
    <property type="entry name" value="MetI-like_sf"/>
</dbReference>
<dbReference type="CDD" id="cd06261">
    <property type="entry name" value="TM_PBP2"/>
    <property type="match status" value="1"/>
</dbReference>
<dbReference type="NCBIfam" id="TIGR01726">
    <property type="entry name" value="HEQRo_perm_3TM"/>
    <property type="match status" value="1"/>
</dbReference>
<keyword evidence="7 8" id="KW-0472">Membrane</keyword>
<evidence type="ECO:0000256" key="3">
    <source>
        <dbReference type="ARBA" id="ARBA00022475"/>
    </source>
</evidence>
<evidence type="ECO:0000256" key="6">
    <source>
        <dbReference type="ARBA" id="ARBA00022989"/>
    </source>
</evidence>
<dbReference type="AlphaFoldDB" id="A0A4R4ZA12"/>
<dbReference type="GO" id="GO:0006865">
    <property type="term" value="P:amino acid transport"/>
    <property type="evidence" value="ECO:0007669"/>
    <property type="project" value="UniProtKB-KW"/>
</dbReference>
<dbReference type="PANTHER" id="PTHR30614:SF0">
    <property type="entry name" value="L-CYSTINE TRANSPORT SYSTEM PERMEASE PROTEIN TCYL"/>
    <property type="match status" value="1"/>
</dbReference>
<keyword evidence="11" id="KW-1185">Reference proteome</keyword>
<dbReference type="InterPro" id="IPR000515">
    <property type="entry name" value="MetI-like"/>
</dbReference>
<evidence type="ECO:0000256" key="2">
    <source>
        <dbReference type="ARBA" id="ARBA00022448"/>
    </source>
</evidence>
<dbReference type="InterPro" id="IPR043429">
    <property type="entry name" value="ArtM/GltK/GlnP/TcyL/YhdX-like"/>
</dbReference>
<comment type="subcellular location">
    <subcellularLocation>
        <location evidence="1 8">Cell membrane</location>
        <topology evidence="1 8">Multi-pass membrane protein</topology>
    </subcellularLocation>
</comment>
<dbReference type="GO" id="GO:0043190">
    <property type="term" value="C:ATP-binding cassette (ABC) transporter complex"/>
    <property type="evidence" value="ECO:0007669"/>
    <property type="project" value="InterPro"/>
</dbReference>
<dbReference type="PANTHER" id="PTHR30614">
    <property type="entry name" value="MEMBRANE COMPONENT OF AMINO ACID ABC TRANSPORTER"/>
    <property type="match status" value="1"/>
</dbReference>